<dbReference type="InterPro" id="IPR050185">
    <property type="entry name" value="Ub_carboxyl-term_hydrolase"/>
</dbReference>
<dbReference type="InterPro" id="IPR038765">
    <property type="entry name" value="Papain-like_cys_pep_sf"/>
</dbReference>
<evidence type="ECO:0000313" key="5">
    <source>
        <dbReference type="Proteomes" id="UP000653454"/>
    </source>
</evidence>
<evidence type="ECO:0000313" key="4">
    <source>
        <dbReference type="EMBL" id="CAG9103742.1"/>
    </source>
</evidence>
<dbReference type="GO" id="GO:0016579">
    <property type="term" value="P:protein deubiquitination"/>
    <property type="evidence" value="ECO:0007669"/>
    <property type="project" value="InterPro"/>
</dbReference>
<dbReference type="PANTHER" id="PTHR21646">
    <property type="entry name" value="UBIQUITIN CARBOXYL-TERMINAL HYDROLASE"/>
    <property type="match status" value="1"/>
</dbReference>
<feature type="domain" description="Peptidase C19 ubiquitin carboxyl-terminal hydrolase" evidence="3">
    <location>
        <begin position="10"/>
        <end position="59"/>
    </location>
</feature>
<evidence type="ECO:0000259" key="3">
    <source>
        <dbReference type="Pfam" id="PF00443"/>
    </source>
</evidence>
<dbReference type="Proteomes" id="UP000653454">
    <property type="component" value="Unassembled WGS sequence"/>
</dbReference>
<dbReference type="SUPFAM" id="SSF54001">
    <property type="entry name" value="Cysteine proteinases"/>
    <property type="match status" value="1"/>
</dbReference>
<proteinExistence type="predicted"/>
<dbReference type="GO" id="GO:0004843">
    <property type="term" value="F:cysteine-type deubiquitinase activity"/>
    <property type="evidence" value="ECO:0007669"/>
    <property type="project" value="UniProtKB-EC"/>
</dbReference>
<reference evidence="4" key="1">
    <citation type="submission" date="2020-11" db="EMBL/GenBank/DDBJ databases">
        <authorList>
            <person name="Whiteford S."/>
        </authorList>
    </citation>
    <scope>NUCLEOTIDE SEQUENCE</scope>
</reference>
<dbReference type="EC" id="3.4.19.12" evidence="2"/>
<dbReference type="EMBL" id="CAJHNJ030000008">
    <property type="protein sequence ID" value="CAG9103742.1"/>
    <property type="molecule type" value="Genomic_DNA"/>
</dbReference>
<keyword evidence="5" id="KW-1185">Reference proteome</keyword>
<dbReference type="Gene3D" id="3.90.70.10">
    <property type="entry name" value="Cysteine proteinases"/>
    <property type="match status" value="1"/>
</dbReference>
<dbReference type="PANTHER" id="PTHR21646:SF76">
    <property type="entry name" value="UBIQUITIN CARBOXYL-TERMINAL HYDROLASE 32"/>
    <property type="match status" value="1"/>
</dbReference>
<organism evidence="4 5">
    <name type="scientific">Plutella xylostella</name>
    <name type="common">Diamondback moth</name>
    <name type="synonym">Plutella maculipennis</name>
    <dbReference type="NCBI Taxonomy" id="51655"/>
    <lineage>
        <taxon>Eukaryota</taxon>
        <taxon>Metazoa</taxon>
        <taxon>Ecdysozoa</taxon>
        <taxon>Arthropoda</taxon>
        <taxon>Hexapoda</taxon>
        <taxon>Insecta</taxon>
        <taxon>Pterygota</taxon>
        <taxon>Neoptera</taxon>
        <taxon>Endopterygota</taxon>
        <taxon>Lepidoptera</taxon>
        <taxon>Glossata</taxon>
        <taxon>Ditrysia</taxon>
        <taxon>Yponomeutoidea</taxon>
        <taxon>Plutellidae</taxon>
        <taxon>Plutella</taxon>
    </lineage>
</organism>
<accession>A0A8S4DRU6</accession>
<sequence>MKTLIGQEQEKKKDQIAATTAWEQHTARNKSIVTELFYGQLKSKVRCDTCGHESVRFDAFNMLSLPLPLESALHVTVTVILLDGSVPVQYGVRVAAEGTVLDLKRSVAERSGLPPDNGFDVRSKGKFAIQYYA</sequence>
<dbReference type="Pfam" id="PF00443">
    <property type="entry name" value="UCH"/>
    <property type="match status" value="1"/>
</dbReference>
<dbReference type="InterPro" id="IPR001394">
    <property type="entry name" value="Peptidase_C19_UCH"/>
</dbReference>
<evidence type="ECO:0000256" key="1">
    <source>
        <dbReference type="ARBA" id="ARBA00000707"/>
    </source>
</evidence>
<protein>
    <recommendedName>
        <fullName evidence="2">ubiquitinyl hydrolase 1</fullName>
        <ecNumber evidence="2">3.4.19.12</ecNumber>
    </recommendedName>
</protein>
<comment type="catalytic activity">
    <reaction evidence="1">
        <text>Thiol-dependent hydrolysis of ester, thioester, amide, peptide and isopeptide bonds formed by the C-terminal Gly of ubiquitin (a 76-residue protein attached to proteins as an intracellular targeting signal).</text>
        <dbReference type="EC" id="3.4.19.12"/>
    </reaction>
</comment>
<evidence type="ECO:0000256" key="2">
    <source>
        <dbReference type="ARBA" id="ARBA00012759"/>
    </source>
</evidence>
<dbReference type="GO" id="GO:0005794">
    <property type="term" value="C:Golgi apparatus"/>
    <property type="evidence" value="ECO:0007669"/>
    <property type="project" value="TreeGrafter"/>
</dbReference>
<comment type="caution">
    <text evidence="4">The sequence shown here is derived from an EMBL/GenBank/DDBJ whole genome shotgun (WGS) entry which is preliminary data.</text>
</comment>
<gene>
    <name evidence="4" type="ORF">PLXY2_LOCUS3048</name>
</gene>
<name>A0A8S4DRU6_PLUXY</name>
<dbReference type="AlphaFoldDB" id="A0A8S4DRU6"/>